<dbReference type="Proteomes" id="UP000183832">
    <property type="component" value="Unassembled WGS sequence"/>
</dbReference>
<proteinExistence type="predicted"/>
<evidence type="ECO:0000313" key="1">
    <source>
        <dbReference type="EMBL" id="CRK90192.1"/>
    </source>
</evidence>
<dbReference type="AlphaFoldDB" id="A0A1J1HQ53"/>
<protein>
    <submittedName>
        <fullName evidence="1">CLUMA_CG003906, isoform A</fullName>
    </submittedName>
</protein>
<reference evidence="1 2" key="1">
    <citation type="submission" date="2015-04" db="EMBL/GenBank/DDBJ databases">
        <authorList>
            <person name="Syromyatnikov M.Y."/>
            <person name="Popov V.N."/>
        </authorList>
    </citation>
    <scope>NUCLEOTIDE SEQUENCE [LARGE SCALE GENOMIC DNA]</scope>
</reference>
<sequence length="70" mass="8312">MTWDNNFEHDILLNIKRIECLMLRNTLLSGKSFFLSSQGILMLSRSRIGLDFLLKNRKKNFSTNERFNKC</sequence>
<evidence type="ECO:0000313" key="2">
    <source>
        <dbReference type="Proteomes" id="UP000183832"/>
    </source>
</evidence>
<keyword evidence="2" id="KW-1185">Reference proteome</keyword>
<name>A0A1J1HQ53_9DIPT</name>
<accession>A0A1J1HQ53</accession>
<gene>
    <name evidence="1" type="ORF">CLUMA_CG003906</name>
</gene>
<dbReference type="EMBL" id="CVRI01000017">
    <property type="protein sequence ID" value="CRK90192.1"/>
    <property type="molecule type" value="Genomic_DNA"/>
</dbReference>
<organism evidence="1 2">
    <name type="scientific">Clunio marinus</name>
    <dbReference type="NCBI Taxonomy" id="568069"/>
    <lineage>
        <taxon>Eukaryota</taxon>
        <taxon>Metazoa</taxon>
        <taxon>Ecdysozoa</taxon>
        <taxon>Arthropoda</taxon>
        <taxon>Hexapoda</taxon>
        <taxon>Insecta</taxon>
        <taxon>Pterygota</taxon>
        <taxon>Neoptera</taxon>
        <taxon>Endopterygota</taxon>
        <taxon>Diptera</taxon>
        <taxon>Nematocera</taxon>
        <taxon>Chironomoidea</taxon>
        <taxon>Chironomidae</taxon>
        <taxon>Clunio</taxon>
    </lineage>
</organism>